<evidence type="ECO:0000313" key="1">
    <source>
        <dbReference type="EMBL" id="KAK8735869.1"/>
    </source>
</evidence>
<protein>
    <submittedName>
        <fullName evidence="1">Uncharacterized protein</fullName>
    </submittedName>
</protein>
<organism evidence="1 2">
    <name type="scientific">Cherax quadricarinatus</name>
    <name type="common">Australian red claw crayfish</name>
    <dbReference type="NCBI Taxonomy" id="27406"/>
    <lineage>
        <taxon>Eukaryota</taxon>
        <taxon>Metazoa</taxon>
        <taxon>Ecdysozoa</taxon>
        <taxon>Arthropoda</taxon>
        <taxon>Crustacea</taxon>
        <taxon>Multicrustacea</taxon>
        <taxon>Malacostraca</taxon>
        <taxon>Eumalacostraca</taxon>
        <taxon>Eucarida</taxon>
        <taxon>Decapoda</taxon>
        <taxon>Pleocyemata</taxon>
        <taxon>Astacidea</taxon>
        <taxon>Parastacoidea</taxon>
        <taxon>Parastacidae</taxon>
        <taxon>Cherax</taxon>
    </lineage>
</organism>
<sequence>MLVIISYIPCWTSVVTFHVGHHKLPSMLVLMQYIIVCNAGTSSQVTSVGSLLPAGNINFSEESFSETNIPKDIFTFNIDLCPSSAHLLLHTNFGIFFRHQTL</sequence>
<dbReference type="AlphaFoldDB" id="A0AAW0XCS3"/>
<dbReference type="EMBL" id="JARKIK010000046">
    <property type="protein sequence ID" value="KAK8735869.1"/>
    <property type="molecule type" value="Genomic_DNA"/>
</dbReference>
<name>A0AAW0XCS3_CHEQU</name>
<accession>A0AAW0XCS3</accession>
<reference evidence="1 2" key="1">
    <citation type="journal article" date="2024" name="BMC Genomics">
        <title>Genome assembly of redclaw crayfish (Cherax quadricarinatus) provides insights into its immune adaptation and hypoxia tolerance.</title>
        <authorList>
            <person name="Liu Z."/>
            <person name="Zheng J."/>
            <person name="Li H."/>
            <person name="Fang K."/>
            <person name="Wang S."/>
            <person name="He J."/>
            <person name="Zhou D."/>
            <person name="Weng S."/>
            <person name="Chi M."/>
            <person name="Gu Z."/>
            <person name="He J."/>
            <person name="Li F."/>
            <person name="Wang M."/>
        </authorList>
    </citation>
    <scope>NUCLEOTIDE SEQUENCE [LARGE SCALE GENOMIC DNA]</scope>
    <source>
        <strain evidence="1">ZL_2023a</strain>
    </source>
</reference>
<evidence type="ECO:0000313" key="2">
    <source>
        <dbReference type="Proteomes" id="UP001445076"/>
    </source>
</evidence>
<keyword evidence="2" id="KW-1185">Reference proteome</keyword>
<proteinExistence type="predicted"/>
<comment type="caution">
    <text evidence="1">The sequence shown here is derived from an EMBL/GenBank/DDBJ whole genome shotgun (WGS) entry which is preliminary data.</text>
</comment>
<dbReference type="Proteomes" id="UP001445076">
    <property type="component" value="Unassembled WGS sequence"/>
</dbReference>
<gene>
    <name evidence="1" type="ORF">OTU49_005355</name>
</gene>